<dbReference type="Proteomes" id="UP000190667">
    <property type="component" value="Unassembled WGS sequence"/>
</dbReference>
<accession>A0A1S8YF22</accession>
<keyword evidence="5 7" id="KW-1133">Transmembrane helix</keyword>
<dbReference type="InterPro" id="IPR002656">
    <property type="entry name" value="Acyl_transf_3_dom"/>
</dbReference>
<feature type="transmembrane region" description="Helical" evidence="7">
    <location>
        <begin position="124"/>
        <end position="143"/>
    </location>
</feature>
<comment type="similarity">
    <text evidence="2">Belongs to the acyltransferase 3 family.</text>
</comment>
<dbReference type="PANTHER" id="PTHR40074">
    <property type="entry name" value="O-ACETYLTRANSFERASE WECH"/>
    <property type="match status" value="1"/>
</dbReference>
<evidence type="ECO:0000256" key="5">
    <source>
        <dbReference type="ARBA" id="ARBA00022989"/>
    </source>
</evidence>
<feature type="transmembrane region" description="Helical" evidence="7">
    <location>
        <begin position="202"/>
        <end position="221"/>
    </location>
</feature>
<evidence type="ECO:0000256" key="6">
    <source>
        <dbReference type="ARBA" id="ARBA00023136"/>
    </source>
</evidence>
<evidence type="ECO:0000256" key="7">
    <source>
        <dbReference type="SAM" id="Phobius"/>
    </source>
</evidence>
<keyword evidence="3" id="KW-1003">Cell membrane</keyword>
<dbReference type="AlphaFoldDB" id="A0A1S8YF22"/>
<feature type="domain" description="Acyltransferase 3" evidence="8">
    <location>
        <begin position="3"/>
        <end position="320"/>
    </location>
</feature>
<feature type="transmembrane region" description="Helical" evidence="7">
    <location>
        <begin position="305"/>
        <end position="327"/>
    </location>
</feature>
<name>A0A1S8YF22_9GAMM</name>
<keyword evidence="10" id="KW-1185">Reference proteome</keyword>
<keyword evidence="6 7" id="KW-0472">Membrane</keyword>
<evidence type="ECO:0000313" key="10">
    <source>
        <dbReference type="Proteomes" id="UP000190667"/>
    </source>
</evidence>
<dbReference type="EMBL" id="MRUL01000019">
    <property type="protein sequence ID" value="OON37575.1"/>
    <property type="molecule type" value="Genomic_DNA"/>
</dbReference>
<dbReference type="GO" id="GO:0016413">
    <property type="term" value="F:O-acetyltransferase activity"/>
    <property type="evidence" value="ECO:0007669"/>
    <property type="project" value="TreeGrafter"/>
</dbReference>
<evidence type="ECO:0000256" key="3">
    <source>
        <dbReference type="ARBA" id="ARBA00022475"/>
    </source>
</evidence>
<reference evidence="9 10" key="1">
    <citation type="submission" date="2016-12" db="EMBL/GenBank/DDBJ databases">
        <title>Izhakiella australiana sp. nov. of genus Izhakiella isolated from Australian desert.</title>
        <authorList>
            <person name="Ji M."/>
        </authorList>
    </citation>
    <scope>NUCLEOTIDE SEQUENCE [LARGE SCALE GENOMIC DNA]</scope>
    <source>
        <strain evidence="9 10">D4N98</strain>
    </source>
</reference>
<sequence>MIKSIHYLRGLAVLFIVYQHCLVNIGGNNLYGSYSFLTANAITGNFTTIFILIAGYLFQHLASKTSVKEYYCRKIKNIILPYIFISIVIFLVFPTLLNVRENSFINILMEALHYMISGEHLPTLWFMPLISVIYFLCPFFLWLSKKDLKAPAFLSCIWIVIYARPGLFELSSNLLHFIPVYIIGMAIRQYHKEVLKIIGDNLLLFLFFEGATLIISSYINVTTISSHYSGAFVFSIQKVILFLILFYLFETIKLPTLLASTLSKLADISYPMYFIHYILLEKFTETAMTDGFAHFLILVKNGPIAIFYSLILFALILICCVIPINIIKLITKNNSRYIIGA</sequence>
<feature type="transmembrane region" description="Helical" evidence="7">
    <location>
        <begin position="7"/>
        <end position="27"/>
    </location>
</feature>
<dbReference type="Pfam" id="PF01757">
    <property type="entry name" value="Acyl_transf_3"/>
    <property type="match status" value="1"/>
</dbReference>
<evidence type="ECO:0000256" key="4">
    <source>
        <dbReference type="ARBA" id="ARBA00022692"/>
    </source>
</evidence>
<organism evidence="9 10">
    <name type="scientific">Izhakiella australiensis</name>
    <dbReference type="NCBI Taxonomy" id="1926881"/>
    <lineage>
        <taxon>Bacteria</taxon>
        <taxon>Pseudomonadati</taxon>
        <taxon>Pseudomonadota</taxon>
        <taxon>Gammaproteobacteria</taxon>
        <taxon>Enterobacterales</taxon>
        <taxon>Erwiniaceae</taxon>
        <taxon>Izhakiella</taxon>
    </lineage>
</organism>
<proteinExistence type="inferred from homology"/>
<protein>
    <recommendedName>
        <fullName evidence="8">Acyltransferase 3 domain-containing protein</fullName>
    </recommendedName>
</protein>
<comment type="subcellular location">
    <subcellularLocation>
        <location evidence="1">Cell membrane</location>
        <topology evidence="1">Multi-pass membrane protein</topology>
    </subcellularLocation>
</comment>
<evidence type="ECO:0000256" key="2">
    <source>
        <dbReference type="ARBA" id="ARBA00007400"/>
    </source>
</evidence>
<feature type="transmembrane region" description="Helical" evidence="7">
    <location>
        <begin position="174"/>
        <end position="190"/>
    </location>
</feature>
<gene>
    <name evidence="9" type="ORF">BTJ39_19770</name>
</gene>
<dbReference type="GO" id="GO:0009246">
    <property type="term" value="P:enterobacterial common antigen biosynthetic process"/>
    <property type="evidence" value="ECO:0007669"/>
    <property type="project" value="TreeGrafter"/>
</dbReference>
<feature type="transmembrane region" description="Helical" evidence="7">
    <location>
        <begin position="227"/>
        <end position="249"/>
    </location>
</feature>
<keyword evidence="4 7" id="KW-0812">Transmembrane</keyword>
<dbReference type="STRING" id="1926881.BTJ39_19770"/>
<dbReference type="RefSeq" id="WP_176110384.1">
    <property type="nucleotide sequence ID" value="NZ_MRUL01000019.1"/>
</dbReference>
<comment type="caution">
    <text evidence="9">The sequence shown here is derived from an EMBL/GenBank/DDBJ whole genome shotgun (WGS) entry which is preliminary data.</text>
</comment>
<dbReference type="PANTHER" id="PTHR40074:SF2">
    <property type="entry name" value="O-ACETYLTRANSFERASE WECH"/>
    <property type="match status" value="1"/>
</dbReference>
<evidence type="ECO:0000256" key="1">
    <source>
        <dbReference type="ARBA" id="ARBA00004651"/>
    </source>
</evidence>
<dbReference type="GO" id="GO:0005886">
    <property type="term" value="C:plasma membrane"/>
    <property type="evidence" value="ECO:0007669"/>
    <property type="project" value="UniProtKB-SubCell"/>
</dbReference>
<feature type="transmembrane region" description="Helical" evidence="7">
    <location>
        <begin position="79"/>
        <end position="99"/>
    </location>
</feature>
<evidence type="ECO:0000313" key="9">
    <source>
        <dbReference type="EMBL" id="OON37575.1"/>
    </source>
</evidence>
<evidence type="ECO:0000259" key="8">
    <source>
        <dbReference type="Pfam" id="PF01757"/>
    </source>
</evidence>
<feature type="transmembrane region" description="Helical" evidence="7">
    <location>
        <begin position="33"/>
        <end position="58"/>
    </location>
</feature>